<feature type="domain" description="PAP-associated" evidence="6">
    <location>
        <begin position="261"/>
        <end position="318"/>
    </location>
</feature>
<reference evidence="8" key="1">
    <citation type="submission" date="2023-03" db="EMBL/GenBank/DDBJ databases">
        <title>Mating type loci evolution in Malassezia.</title>
        <authorList>
            <person name="Coelho M.A."/>
        </authorList>
    </citation>
    <scope>NUCLEOTIDE SEQUENCE</scope>
    <source>
        <strain evidence="8">CBS 11721</strain>
    </source>
</reference>
<evidence type="ECO:0000313" key="9">
    <source>
        <dbReference type="Proteomes" id="UP001219933"/>
    </source>
</evidence>
<keyword evidence="4" id="KW-0460">Magnesium</keyword>
<keyword evidence="8" id="KW-0548">Nucleotidyltransferase</keyword>
<dbReference type="PANTHER" id="PTHR23092">
    <property type="entry name" value="POLY(A) RNA POLYMERASE"/>
    <property type="match status" value="1"/>
</dbReference>
<feature type="region of interest" description="Disordered" evidence="5">
    <location>
        <begin position="1"/>
        <end position="31"/>
    </location>
</feature>
<name>A0AAF0EXL4_9BASI</name>
<proteinExistence type="inferred from homology"/>
<dbReference type="GO" id="GO:0046872">
    <property type="term" value="F:metal ion binding"/>
    <property type="evidence" value="ECO:0007669"/>
    <property type="project" value="UniProtKB-KW"/>
</dbReference>
<keyword evidence="8" id="KW-0808">Transferase</keyword>
<evidence type="ECO:0000256" key="1">
    <source>
        <dbReference type="ARBA" id="ARBA00008593"/>
    </source>
</evidence>
<dbReference type="EC" id="2.7.7.19" evidence="2"/>
<keyword evidence="3" id="KW-0479">Metal-binding</keyword>
<dbReference type="InterPro" id="IPR045862">
    <property type="entry name" value="Trf4-like"/>
</dbReference>
<dbReference type="InterPro" id="IPR043519">
    <property type="entry name" value="NT_sf"/>
</dbReference>
<dbReference type="GO" id="GO:0010605">
    <property type="term" value="P:negative regulation of macromolecule metabolic process"/>
    <property type="evidence" value="ECO:0007669"/>
    <property type="project" value="UniProtKB-ARBA"/>
</dbReference>
<evidence type="ECO:0000313" key="8">
    <source>
        <dbReference type="EMBL" id="WFD37044.1"/>
    </source>
</evidence>
<gene>
    <name evidence="8" type="ORF">MCUN1_003936</name>
</gene>
<dbReference type="CDD" id="cd05402">
    <property type="entry name" value="NT_PAP_TUTase"/>
    <property type="match status" value="1"/>
</dbReference>
<dbReference type="Gene3D" id="1.10.1410.10">
    <property type="match status" value="1"/>
</dbReference>
<dbReference type="GO" id="GO:1990817">
    <property type="term" value="F:poly(A) RNA polymerase activity"/>
    <property type="evidence" value="ECO:0007669"/>
    <property type="project" value="UniProtKB-EC"/>
</dbReference>
<accession>A0AAF0EXL4</accession>
<comment type="similarity">
    <text evidence="1">Belongs to the DNA polymerase type-B-like family.</text>
</comment>
<sequence>MPRRQRAREPSPGADYIAFDFDDAPAPQDENKRAEVIDDTVREHASARSTPWARDIAWHECKNVAEMLHREVAAYNSWIAPTKEEHTCRRMIIRLLQHVICEQWPDADVRSFGSQDTQLYLPQGDIDIVVLSQDMESRSREVVLRQLASCLRFHNLATDIQVIARAKVPIIKFVCTYGRFNVDISINQANGLQAAHFIDRWIAREPAIRPLVRVVKQLLQQRSLSEVFTGGLGSYSVTLLVLSFLQLHPKLQRGEIIASHNLGVLLMDLLELYGKNFGYDECGISVKRGGAYFSKRTRGYEPKKPFLLCIEDPHDSSNDISRGSFAIIAVRSAIGGAFDILQAALCERANDLQSFRRRQRILHQGMGQREHIRFGEEHTASDNKEPESLLGSVLGVSREMTKRRHEIRRLFDSGVLQEQIARMTGVPVPRGIDAITALLNTKPGTKADPNTAAAESVDSESDAQT</sequence>
<dbReference type="GO" id="GO:0003729">
    <property type="term" value="F:mRNA binding"/>
    <property type="evidence" value="ECO:0007669"/>
    <property type="project" value="TreeGrafter"/>
</dbReference>
<evidence type="ECO:0000259" key="7">
    <source>
        <dbReference type="Pfam" id="PF22600"/>
    </source>
</evidence>
<dbReference type="AlphaFoldDB" id="A0AAF0EXL4"/>
<evidence type="ECO:0000256" key="2">
    <source>
        <dbReference type="ARBA" id="ARBA00012388"/>
    </source>
</evidence>
<dbReference type="GO" id="GO:0031499">
    <property type="term" value="C:TRAMP complex"/>
    <property type="evidence" value="ECO:0007669"/>
    <property type="project" value="TreeGrafter"/>
</dbReference>
<dbReference type="Gene3D" id="3.30.460.10">
    <property type="entry name" value="Beta Polymerase, domain 2"/>
    <property type="match status" value="1"/>
</dbReference>
<dbReference type="PANTHER" id="PTHR23092:SF15">
    <property type="entry name" value="INACTIVE NON-CANONICAL POLY(A) RNA POLYMERASE PROTEIN TRF4-2-RELATED"/>
    <property type="match status" value="1"/>
</dbReference>
<protein>
    <recommendedName>
        <fullName evidence="2">polynucleotide adenylyltransferase</fullName>
        <ecNumber evidence="2">2.7.7.19</ecNumber>
    </recommendedName>
</protein>
<dbReference type="InterPro" id="IPR002058">
    <property type="entry name" value="PAP_assoc"/>
</dbReference>
<dbReference type="Proteomes" id="UP001219933">
    <property type="component" value="Chromosome 6"/>
</dbReference>
<dbReference type="GO" id="GO:0005730">
    <property type="term" value="C:nucleolus"/>
    <property type="evidence" value="ECO:0007669"/>
    <property type="project" value="TreeGrafter"/>
</dbReference>
<dbReference type="GO" id="GO:0043634">
    <property type="term" value="P:polyadenylation-dependent ncRNA catabolic process"/>
    <property type="evidence" value="ECO:0007669"/>
    <property type="project" value="TreeGrafter"/>
</dbReference>
<dbReference type="SUPFAM" id="SSF81301">
    <property type="entry name" value="Nucleotidyltransferase"/>
    <property type="match status" value="1"/>
</dbReference>
<dbReference type="Pfam" id="PF22600">
    <property type="entry name" value="MTPAP-like_central"/>
    <property type="match status" value="1"/>
</dbReference>
<evidence type="ECO:0000259" key="6">
    <source>
        <dbReference type="Pfam" id="PF03828"/>
    </source>
</evidence>
<dbReference type="GO" id="GO:0031123">
    <property type="term" value="P:RNA 3'-end processing"/>
    <property type="evidence" value="ECO:0007669"/>
    <property type="project" value="TreeGrafter"/>
</dbReference>
<dbReference type="EMBL" id="CP119882">
    <property type="protein sequence ID" value="WFD37044.1"/>
    <property type="molecule type" value="Genomic_DNA"/>
</dbReference>
<dbReference type="Pfam" id="PF03828">
    <property type="entry name" value="PAP_assoc"/>
    <property type="match status" value="1"/>
</dbReference>
<feature type="domain" description="Poly(A) RNA polymerase mitochondrial-like central palm" evidence="7">
    <location>
        <begin position="73"/>
        <end position="200"/>
    </location>
</feature>
<dbReference type="InterPro" id="IPR054708">
    <property type="entry name" value="MTPAP-like_central"/>
</dbReference>
<evidence type="ECO:0000256" key="4">
    <source>
        <dbReference type="ARBA" id="ARBA00022842"/>
    </source>
</evidence>
<evidence type="ECO:0000256" key="3">
    <source>
        <dbReference type="ARBA" id="ARBA00022723"/>
    </source>
</evidence>
<dbReference type="FunFam" id="3.30.460.10:FF:000051">
    <property type="entry name" value="DNA2/NAM7 helicase family protein"/>
    <property type="match status" value="1"/>
</dbReference>
<feature type="region of interest" description="Disordered" evidence="5">
    <location>
        <begin position="441"/>
        <end position="465"/>
    </location>
</feature>
<keyword evidence="9" id="KW-1185">Reference proteome</keyword>
<evidence type="ECO:0000256" key="5">
    <source>
        <dbReference type="SAM" id="MobiDB-lite"/>
    </source>
</evidence>
<dbReference type="FunFam" id="1.10.1410.10:FF:000003">
    <property type="entry name" value="non-canonical poly(A) RNA polymerase PAPD7"/>
    <property type="match status" value="1"/>
</dbReference>
<organism evidence="8 9">
    <name type="scientific">Malassezia cuniculi</name>
    <dbReference type="NCBI Taxonomy" id="948313"/>
    <lineage>
        <taxon>Eukaryota</taxon>
        <taxon>Fungi</taxon>
        <taxon>Dikarya</taxon>
        <taxon>Basidiomycota</taxon>
        <taxon>Ustilaginomycotina</taxon>
        <taxon>Malasseziomycetes</taxon>
        <taxon>Malasseziales</taxon>
        <taxon>Malasseziaceae</taxon>
        <taxon>Malassezia</taxon>
    </lineage>
</organism>
<dbReference type="SUPFAM" id="SSF81631">
    <property type="entry name" value="PAP/OAS1 substrate-binding domain"/>
    <property type="match status" value="1"/>
</dbReference>